<accession>A0ABQ7JHD8</accession>
<keyword evidence="2" id="KW-0732">Signal</keyword>
<feature type="compositionally biased region" description="Polar residues" evidence="1">
    <location>
        <begin position="120"/>
        <end position="129"/>
    </location>
</feature>
<gene>
    <name evidence="3" type="ORF">BGZ96_005364</name>
</gene>
<feature type="region of interest" description="Disordered" evidence="1">
    <location>
        <begin position="104"/>
        <end position="129"/>
    </location>
</feature>
<evidence type="ECO:0000256" key="2">
    <source>
        <dbReference type="SAM" id="SignalP"/>
    </source>
</evidence>
<organism evidence="3 4">
    <name type="scientific">Linnemannia gamsii</name>
    <dbReference type="NCBI Taxonomy" id="64522"/>
    <lineage>
        <taxon>Eukaryota</taxon>
        <taxon>Fungi</taxon>
        <taxon>Fungi incertae sedis</taxon>
        <taxon>Mucoromycota</taxon>
        <taxon>Mortierellomycotina</taxon>
        <taxon>Mortierellomycetes</taxon>
        <taxon>Mortierellales</taxon>
        <taxon>Mortierellaceae</taxon>
        <taxon>Linnemannia</taxon>
    </lineage>
</organism>
<evidence type="ECO:0000313" key="3">
    <source>
        <dbReference type="EMBL" id="KAG0272380.1"/>
    </source>
</evidence>
<feature type="chain" id="PRO_5047322808" evidence="2">
    <location>
        <begin position="19"/>
        <end position="129"/>
    </location>
</feature>
<sequence length="129" mass="14238">MQPQYLFIPFVLLSYAAAAPFLFMPDKNKINSLASSFSKGFRSMANRGANMMDDSLMCPEYLQATSNGIGSDDAFFARNNRRIRQNGLDFKLGCLAQQRGKQSVEAPMAMGSKALDSKSDYSGTLENKD</sequence>
<evidence type="ECO:0000313" key="4">
    <source>
        <dbReference type="Proteomes" id="UP001194696"/>
    </source>
</evidence>
<feature type="signal peptide" evidence="2">
    <location>
        <begin position="1"/>
        <end position="18"/>
    </location>
</feature>
<evidence type="ECO:0000256" key="1">
    <source>
        <dbReference type="SAM" id="MobiDB-lite"/>
    </source>
</evidence>
<protein>
    <submittedName>
        <fullName evidence="3">Uncharacterized protein</fullName>
    </submittedName>
</protein>
<dbReference type="Proteomes" id="UP001194696">
    <property type="component" value="Unassembled WGS sequence"/>
</dbReference>
<comment type="caution">
    <text evidence="3">The sequence shown here is derived from an EMBL/GenBank/DDBJ whole genome shotgun (WGS) entry which is preliminary data.</text>
</comment>
<name>A0ABQ7JHD8_9FUNG</name>
<keyword evidence="4" id="KW-1185">Reference proteome</keyword>
<reference evidence="3 4" key="1">
    <citation type="journal article" date="2020" name="Fungal Divers.">
        <title>Resolving the Mortierellaceae phylogeny through synthesis of multi-gene phylogenetics and phylogenomics.</title>
        <authorList>
            <person name="Vandepol N."/>
            <person name="Liber J."/>
            <person name="Desiro A."/>
            <person name="Na H."/>
            <person name="Kennedy M."/>
            <person name="Barry K."/>
            <person name="Grigoriev I.V."/>
            <person name="Miller A.N."/>
            <person name="O'Donnell K."/>
            <person name="Stajich J.E."/>
            <person name="Bonito G."/>
        </authorList>
    </citation>
    <scope>NUCLEOTIDE SEQUENCE [LARGE SCALE GENOMIC DNA]</scope>
    <source>
        <strain evidence="3 4">AD045</strain>
    </source>
</reference>
<dbReference type="EMBL" id="JAAAIM010002502">
    <property type="protein sequence ID" value="KAG0272380.1"/>
    <property type="molecule type" value="Genomic_DNA"/>
</dbReference>
<proteinExistence type="predicted"/>